<feature type="transmembrane region" description="Helical" evidence="7">
    <location>
        <begin position="233"/>
        <end position="255"/>
    </location>
</feature>
<dbReference type="OrthoDB" id="8969999at2"/>
<keyword evidence="6 7" id="KW-0472">Membrane</keyword>
<feature type="transmembrane region" description="Helical" evidence="7">
    <location>
        <begin position="93"/>
        <end position="117"/>
    </location>
</feature>
<dbReference type="GO" id="GO:0015109">
    <property type="term" value="F:chromate transmembrane transporter activity"/>
    <property type="evidence" value="ECO:0007669"/>
    <property type="project" value="InterPro"/>
</dbReference>
<dbReference type="NCBIfam" id="TIGR00937">
    <property type="entry name" value="2A51"/>
    <property type="match status" value="1"/>
</dbReference>
<dbReference type="RefSeq" id="WP_138217297.1">
    <property type="nucleotide sequence ID" value="NZ_VAUO01000001.1"/>
</dbReference>
<evidence type="ECO:0000313" key="8">
    <source>
        <dbReference type="EMBL" id="TLP64656.1"/>
    </source>
</evidence>
<evidence type="ECO:0000256" key="5">
    <source>
        <dbReference type="ARBA" id="ARBA00022989"/>
    </source>
</evidence>
<comment type="caution">
    <text evidence="8">The sequence shown here is derived from an EMBL/GenBank/DDBJ whole genome shotgun (WGS) entry which is preliminary data.</text>
</comment>
<feature type="transmembrane region" description="Helical" evidence="7">
    <location>
        <begin position="376"/>
        <end position="400"/>
    </location>
</feature>
<feature type="transmembrane region" description="Helical" evidence="7">
    <location>
        <begin position="123"/>
        <end position="146"/>
    </location>
</feature>
<keyword evidence="5 7" id="KW-1133">Transmembrane helix</keyword>
<protein>
    <submittedName>
        <fullName evidence="8">Chromate efflux transporter</fullName>
    </submittedName>
</protein>
<accession>A0A5R8ZIK6</accession>
<feature type="transmembrane region" description="Helical" evidence="7">
    <location>
        <begin position="340"/>
        <end position="364"/>
    </location>
</feature>
<feature type="transmembrane region" description="Helical" evidence="7">
    <location>
        <begin position="412"/>
        <end position="430"/>
    </location>
</feature>
<feature type="transmembrane region" description="Helical" evidence="7">
    <location>
        <begin position="307"/>
        <end position="328"/>
    </location>
</feature>
<keyword evidence="3" id="KW-1003">Cell membrane</keyword>
<sequence length="455" mass="48646">MLDSPSTLKAPPQAAPVQPIAVLEALRFWLKLGFISFGGPAGQISIMHQELVERRRWISEKRFLHALNYCMLLPGPEAQQLATYIGWLMHRTWGGVIAGVLFVLPSLFILIGLSWGYMAFGEVPVVAGIFYGIKPAVTAIVVHAAYRMGSRTLKNGWLWAMAAASFVAIFALGVPFPLIVLAAASIGYLGGRWVPGAFTLGAAQAGAKRGYGAALIDDDTPIPEHARFAWRRLVRLLVVGAGLWALPMGSLTLMFGWEGSLTQMGWFFTKAALMTFGGAYAVLPYVYQGAVGHYGWLSPTQMIDGLALGETTPGPLIMVVAFVGFVGGYAHPMFAAQHPWLAGAVAASLITWFTFLPSFIFILAGGPVVESSHDALTFTAALTGITAAVVGVILNLALFFGYHVLWPHGLDAAFDWPAALIAGAAMLALVRFRRGVIQVLLACALAGLAVYSVRA</sequence>
<feature type="transmembrane region" description="Helical" evidence="7">
    <location>
        <begin position="436"/>
        <end position="453"/>
    </location>
</feature>
<name>A0A5R8ZIK6_9PSED</name>
<dbReference type="InterPro" id="IPR014047">
    <property type="entry name" value="Chr_Tranpt_l_chain"/>
</dbReference>
<reference evidence="8 9" key="1">
    <citation type="submission" date="2019-05" db="EMBL/GenBank/DDBJ databases">
        <title>Pseudomonas sp. SC006 isolated from lettuce that can produce HBGAs.</title>
        <authorList>
            <person name="Wang D."/>
            <person name="Liao N."/>
            <person name="Liu D."/>
            <person name="Zhang Z."/>
            <person name="Zou S."/>
        </authorList>
    </citation>
    <scope>NUCLEOTIDE SEQUENCE [LARGE SCALE GENOMIC DNA]</scope>
    <source>
        <strain evidence="8 9">SC006</strain>
    </source>
</reference>
<feature type="transmembrane region" description="Helical" evidence="7">
    <location>
        <begin position="158"/>
        <end position="189"/>
    </location>
</feature>
<comment type="similarity">
    <text evidence="2">Belongs to the chromate ion transporter (CHR) (TC 2.A.51) family.</text>
</comment>
<evidence type="ECO:0000256" key="1">
    <source>
        <dbReference type="ARBA" id="ARBA00004651"/>
    </source>
</evidence>
<dbReference type="AlphaFoldDB" id="A0A5R8ZIK6"/>
<evidence type="ECO:0000256" key="6">
    <source>
        <dbReference type="ARBA" id="ARBA00023136"/>
    </source>
</evidence>
<evidence type="ECO:0000256" key="4">
    <source>
        <dbReference type="ARBA" id="ARBA00022692"/>
    </source>
</evidence>
<proteinExistence type="inferred from homology"/>
<gene>
    <name evidence="8" type="primary">chrA</name>
    <name evidence="8" type="ORF">FEM01_00310</name>
</gene>
<dbReference type="PIRSF" id="PIRSF004810">
    <property type="entry name" value="ChrA"/>
    <property type="match status" value="1"/>
</dbReference>
<dbReference type="PANTHER" id="PTHR33567:SF3">
    <property type="entry name" value="CHROMATE ION TRANSPORTER (EUROFUNG)"/>
    <property type="match status" value="1"/>
</dbReference>
<keyword evidence="4 7" id="KW-0812">Transmembrane</keyword>
<keyword evidence="9" id="KW-1185">Reference proteome</keyword>
<organism evidence="8 9">
    <name type="scientific">Pseudomonas mosselii</name>
    <dbReference type="NCBI Taxonomy" id="78327"/>
    <lineage>
        <taxon>Bacteria</taxon>
        <taxon>Pseudomonadati</taxon>
        <taxon>Pseudomonadota</taxon>
        <taxon>Gammaproteobacteria</taxon>
        <taxon>Pseudomonadales</taxon>
        <taxon>Pseudomonadaceae</taxon>
        <taxon>Pseudomonas</taxon>
    </lineage>
</organism>
<dbReference type="GO" id="GO:0005886">
    <property type="term" value="C:plasma membrane"/>
    <property type="evidence" value="ECO:0007669"/>
    <property type="project" value="UniProtKB-SubCell"/>
</dbReference>
<evidence type="ECO:0000256" key="7">
    <source>
        <dbReference type="SAM" id="Phobius"/>
    </source>
</evidence>
<dbReference type="Proteomes" id="UP000309819">
    <property type="component" value="Unassembled WGS sequence"/>
</dbReference>
<evidence type="ECO:0000313" key="9">
    <source>
        <dbReference type="Proteomes" id="UP000309819"/>
    </source>
</evidence>
<evidence type="ECO:0000256" key="2">
    <source>
        <dbReference type="ARBA" id="ARBA00005262"/>
    </source>
</evidence>
<dbReference type="Pfam" id="PF02417">
    <property type="entry name" value="Chromate_transp"/>
    <property type="match status" value="2"/>
</dbReference>
<dbReference type="EMBL" id="VAUO01000001">
    <property type="protein sequence ID" value="TLP64656.1"/>
    <property type="molecule type" value="Genomic_DNA"/>
</dbReference>
<comment type="subcellular location">
    <subcellularLocation>
        <location evidence="1">Cell membrane</location>
        <topology evidence="1">Multi-pass membrane protein</topology>
    </subcellularLocation>
</comment>
<dbReference type="PANTHER" id="PTHR33567">
    <property type="entry name" value="CHROMATE ION TRANSPORTER (EUROFUNG)"/>
    <property type="match status" value="1"/>
</dbReference>
<feature type="transmembrane region" description="Helical" evidence="7">
    <location>
        <begin position="267"/>
        <end position="287"/>
    </location>
</feature>
<evidence type="ECO:0000256" key="3">
    <source>
        <dbReference type="ARBA" id="ARBA00022475"/>
    </source>
</evidence>
<dbReference type="InterPro" id="IPR003370">
    <property type="entry name" value="Chromate_transpt"/>
</dbReference>